<proteinExistence type="predicted"/>
<organism evidence="13 14">
    <name type="scientific">Streptomyces lasiicapitis</name>
    <dbReference type="NCBI Taxonomy" id="1923961"/>
    <lineage>
        <taxon>Bacteria</taxon>
        <taxon>Bacillati</taxon>
        <taxon>Actinomycetota</taxon>
        <taxon>Actinomycetes</taxon>
        <taxon>Kitasatosporales</taxon>
        <taxon>Streptomycetaceae</taxon>
        <taxon>Streptomyces</taxon>
    </lineage>
</organism>
<feature type="domain" description="Ketosynthase family 3 (KS3)" evidence="11">
    <location>
        <begin position="14"/>
        <end position="432"/>
    </location>
</feature>
<dbReference type="SMART" id="SM00827">
    <property type="entry name" value="PKS_AT"/>
    <property type="match status" value="3"/>
</dbReference>
<dbReference type="InterPro" id="IPR016039">
    <property type="entry name" value="Thiolase-like"/>
</dbReference>
<evidence type="ECO:0000256" key="5">
    <source>
        <dbReference type="ARBA" id="ARBA00023194"/>
    </source>
</evidence>
<sequence>MSVDNTRSDAGLAGEPIAVVGMSCRFPGAHNPEAYWQLLVHGGNAVTEVPAERADMGLGTEHGATGKGAFLDDIDRFDPGFFNIAPREAAMMDPQQRLILELGWEALEEAGIVPAGLQGGDTGIFLGAATGDYADLVHRTSGGAGVTHHSFTGLDRSLIANRVSYVLGLRGPSLTVDAGQASSLVAVHMACQSLRNGESTVALAGGVELHLAPEKTAMAQKFGGLSPDGQCFTFDARANGYVRGEGGAVVVLKTLARALEDGDRVHAVLRGSAVNNDGGGAGLTVPHEDAQRDLLRRAYERAGTDPAEVGYVELHGTGTPVGDPVEAAALGAVLGTARPASAPLLVGSAKTNIGHLGAAAGMAGLLKVVLSLTHGQLPPSVNYTAPNPRIPMAELNLRVQDTVGDWPGSEQRLAGVSSFSVGGTNCHVVVASPPLPTVPAAAAPGSGRAAFRSDALPWLLSGRTANAVRAQAKRLLAHLDSSAASDADLALSLATTRTAFKHRSVVLGTGREEFAAELTALAANRRTANHVGATAKPRERVVFVFPGQGPQWTGMAGDLLDTSDVFRASVDACAAALAPHVDWDLEAVLRAAPDAPSLEREDVVQPALFAVMVSLAAVWRSFGVEPTAVVGHSNGEITAAVVSGALSLEDGARVVALWSRAMLRVVGNGTMISVPMSADKVRPRLVRYDGRLEVSTINGPRQITVSGDVDAIEEFLAELVAEDVRAKRIPIDLAPHCDKMEVLREEILGLLEPIQPRTPTLPMYSTVTGELIDSPSLDGTYWMSNLSGTVDFERTIRGLADHDAFVEITPHPVLALALQQTLDNTDSDAVIVGTLRRNENGPRRFLTSLAELHAAGGTVDWTPALPADASVAELPTYAFQRKSYWLEGATAPTPGAVTAASFPDAAHQAAPDQGADTSYTAPVPAATARPAAATADEDEFEDTGLRGLSREETVERLMEIVRHEAALVLGHEGGDDIDPEGAFIDLGFESVSAVEMRNRLVAATGMKLPATLLFNHPNPQALVAHLADELAGTKAAPQASARKGRSRAADDDPIAIVSMACRFPGDVTSPEDLWQLVLDEKDAISPFPANRGWPLDALFDDDPDRAGRSYAREGGFLHDADEFDAEFFGISPREAVGMDPQQRLILETVWETVERSGIDPSALHGSGTGVYVGAIKQDYGPRLDVADETASGYLITGNFTSVVSGRASYTFGLQGPAVTVDTACSSSLVAIHMAAQALRDGECDLAFAGGVTVMSNPGLFIEFSRNRGLSADGRCKAFSDDADGTGWAEGAGMLMLERLSDARRGGHEVLAVVRGSALNQDGASNGLSAPNGPSQERVILDALAGADLSVADVDAVEAHGTGTRLGDPIEAQALLATYGQREGAEPLYLGSLKSNVGHSQAAAGVGGLIKMVMAMRHGVLPRTLHIGEPTTHVDWSAGAVSLLTEARTWPETGRPRRAGVSSFGISGTNAHVIVEQAPAEAPAEPRADVAPALPAAPWLLSGRTDEALRAQAARLRDFVTAHPEHEPRDIGLSLVSRRTLFAHTAAVVGADREGYLTALSALAEGEASADVLHGPATLPTKAVTGRVNKGGTAFLFTGQGSQRLGMGRELYETCAPFTTAFDAVCAQLDTHLPQPLKSVVFAEADTAGAELLHQTQYTQAALFAVEVALFRVMEHAGLTPDYLIGHSVGELAAAHVAGVLGLEDACTLVAARGRLMQAAPAGGAMVAVEAAEEEVREALAAYGGRLDIAGVNGPVAVVVTGDEDAALELGAAFKEKGHRTSRLKVSHAFHSHHMDGVLDEFRAVAAGLTYAEPRIPVVSNLTGALATPQELASPDYWTRHLRGTVRFRDGVRVLQDAGVTAYVELGPDAVLAAMVRTCLGEEAAEAAAPVAVLRKGRPEAHTVAAALGHAALRGAAVDTARLFPGALSVELPTYVFQRTRYWLDDAPAAVDADGLGLKSAEHPLLGGMTSLADGDGLLLTGRLSLRSHPWLADHVIAGTALLPGAAMVELAVAAGDRFGCDRLREIVLEEPLAVPADGAVFLQVTVGAAVEGSGERPVAIYSRYEAGAGGDAWGEGEWTRHASGALAVDGRTPAPGEDEIWPPQGAVALDTDGLYDRLTELGYTYGPAFQGLVSAWQSGAERFAEVALPEAQHADAGAGFGIHPALLDAALHALLLAGPDADEAAELRLPFSFDGVTLHASGATALRVRLTPAGRDGAALTATAPGGDPVLSVDSVILRALPADRLAQSATAHHQGLYRFGFKQYEISDAAPDKAGWAVLGVDPMRLAAVLTRQGVRSDSFFDVESLDAALTAGTPAPAVLVLAHPAVDGSAAEAAHTATARALAVVQRALTDERLAATRVLLLTNGAVAALPGEHVRDLPGAAAWGLVRTARSEHPGRFALLDVDGPLSPDTVGAVLAAVAEGQELALREGETYAPSLARTPVDADSEGAGLDPEGTVLITGGTGALGRLFAEHVVTAHGVRHVLLTSRRGRAAEGADELAVKLGALGAEVTIAACDVADRAALTELLAGIPAEHPLTAVVHTAGVLADATLRNLTPETVSEVLRPKADAAWNLHELTAGAPLKAFVLFSSVAGLIGNAGQANYAAANVFMDNLAQHRCAQGLPATSLAWGLWGTDGMAGTLSDADLARWARAGLAPITAERGAQIFDAALTTGEPVLLAAELDLATLRDADKSATAPALLRGLVRPARRRATVSAARPDAGSSDWARRTAGLPEGERRRKVTDLVRSTVAAVLGLAGPTAVGSGAAFKDLGMDSLTALELRSRLSAVSGVALSATLVFDHPSPGALVDHLLNEVAEAGGAERAEEQTAAVAPAPQDDPIVIVGMACRYPGDTRSPEDLWRLVDSGTDAIGPFPENRGWNVETLYDPDPDRHGHSYVRDGGFLYRADEFDAEFFGVSPREGVRMDPQQRLLLETSWEAVESAGIAPTSLHGTRTGVFSGVMYSDYTSRLPVEPEDVEAYRFVGNSPSVASGRVSYTFGFQGPAITVDTACSSSLVSMHLAAQALRGGECDLALAGGVAIMSSPSTFLEFSRQRALALDGRCKAFSESADGTGWSEGVGVLLLERLSDARRNGHEVLAVVRGSAVNQDGASNGLTAPHGPSQERVIRDALAGAGLTAADVDAVEAHGTGTPLGDPIEAHAVLATYGQREGAEHPLYLGSLKSNIGHAQAASGVGGVIKMVMAMRHGKLPRTLHVDRPTTHVDWTRGDVSLLTEERAWPETGRARRAAVSSFGVSGTNAHVILEHAPQTVAEAAAVEPAGTGAAPGVVPWTLSGKTVGALRAQAERLRTFVGDRPELAPHDVAASLVRTRAALEHRAVVVAGSRDELLAGLDAVGRGEDSPLAAVGQAQQGGDAVFLFPGQGAQWVGMARELREASPAFASRLRECGEALEPFIDWDFATELDGPLDRVDVVQPLSWAMMVSLAELWRVYGVEPAAVVGHSQGEIAAAVVAGALTLEDGARVVALRSRVIAERLAGKGGMVSLGLPRAAAEARIAPFDGRISVAVVNSASFTVVAGEPEALDELIAGCQAEEIMARRVKVDYASHTRQVEALGDEMLDVLAGVRPQASRVPFYSTVDGDAIDTTGLDAAYWVRNLRQTVEFEKVVGHLVGLGFTTFVESSTHPVLTVAVGETADRAGAQDVAVIGTLRRGEGGVGKFALSLAEAHVHGVDVDWSSLFPGARNVALPTYAFQRESYWLTAPPAAPAPTTTGHPLLSNAVELAGNQGWLFAGLVDPDVHDWLLDHTLVGQPLLPGAAVAELALYVGRKSGAERVGDLTLEQPLLLSEPMDIQVMVGAAGAGGSRGFTLFSRPTSATKDDWKRHATGILEEVEATADPDGSAALTLWPPHGASVVPIDGLYAELAKIGYEYGPTFQGLRAVWRRGADLYADVTLPEDAHAHARGFQLHPAALDAALQTLVSGAAGEGSRLVVPFAWSGVTLHTPGATALRVRIRQHEGDSCSVYIADETGTPVLDAETLAVRELPKETLASAASAASADGAALFALQWVEREASNVTPTGPWALVGPDGSGLADVVRATGVAAETHADLDALRRAVDDGADVPAVVVATGLGGLAISESADSEPTAPSGSATAGGSTEPGGPTVGASRAAHAALGLAQTWLADERFAGSRLAVLTERAVAVTAEERPDLTGTPVWGLIRSAQTENPGRFALIDTDGRPGSADTLIDAIASGDAQLAVRGGTLSMPSLRVRQTEAGETPAAEPVFGAESHVLITGGLGTLGRLVARHLAGEHGVRRLLLTGRRGMETPGAQEFVNELRARGAEVSVAACDTADRAALAAVLDGVPGEHPLTGVVHAAGVLDDAVIGAQTPGHLDRVFKPKADGAVHLHELTRGLGLTAFVLFSSFAGMLGTAGQANYAASNTFLDALAQSRRAEGLPAQSIAWGLWADESTMTGNLSEADLLRLQRSGIGTLSAEDGLALFDAVLADTAPVLAAVVLDPRALDADTAPVILRSLAPHRGTSAPVKDTAAELRTKLDRAPQREHRHILLQTVRGEVAAILGHTQEKIAANRRFQDLGFDSLTAVELRNRLIAATGVKLPPTLVFDHPTPGELTERLLTALAPEPDENAPGAPGAVDTADLTDLTDLTDLSGGSSISESDLDDMNTDDLIRLALGDSES</sequence>
<dbReference type="InterPro" id="IPR049900">
    <property type="entry name" value="PKS_mFAS_DH"/>
</dbReference>
<feature type="active site" description="Proton donor; for dehydratase activity" evidence="8">
    <location>
        <position position="2168"/>
    </location>
</feature>
<dbReference type="InterPro" id="IPR055123">
    <property type="entry name" value="SpnB-like_Rossmann"/>
</dbReference>
<feature type="domain" description="Ketosynthase family 3 (KS3)" evidence="11">
    <location>
        <begin position="2838"/>
        <end position="3264"/>
    </location>
</feature>
<feature type="region of interest" description="C-terminal hotdog fold" evidence="8">
    <location>
        <begin position="2106"/>
        <end position="2247"/>
    </location>
</feature>
<dbReference type="InterPro" id="IPR018201">
    <property type="entry name" value="Ketoacyl_synth_AS"/>
</dbReference>
<accession>A0ABQ2LNC1</accession>
<evidence type="ECO:0000259" key="11">
    <source>
        <dbReference type="PROSITE" id="PS52004"/>
    </source>
</evidence>
<dbReference type="SUPFAM" id="SSF55048">
    <property type="entry name" value="Probable ACP-binding domain of malonyl-CoA ACP transacylase"/>
    <property type="match status" value="3"/>
</dbReference>
<feature type="domain" description="Ketosynthase family 3 (KS3)" evidence="11">
    <location>
        <begin position="1051"/>
        <end position="1476"/>
    </location>
</feature>
<keyword evidence="4" id="KW-0808">Transferase</keyword>
<dbReference type="InterPro" id="IPR032821">
    <property type="entry name" value="PKS_assoc"/>
</dbReference>
<feature type="compositionally biased region" description="Low complexity" evidence="9">
    <location>
        <begin position="4610"/>
        <end position="4623"/>
    </location>
</feature>
<evidence type="ECO:0000256" key="2">
    <source>
        <dbReference type="ARBA" id="ARBA00022450"/>
    </source>
</evidence>
<dbReference type="SMART" id="SM01294">
    <property type="entry name" value="PKS_PP_betabranch"/>
    <property type="match status" value="2"/>
</dbReference>
<feature type="compositionally biased region" description="Polar residues" evidence="9">
    <location>
        <begin position="4101"/>
        <end position="4111"/>
    </location>
</feature>
<evidence type="ECO:0000256" key="6">
    <source>
        <dbReference type="ARBA" id="ARBA00023268"/>
    </source>
</evidence>
<feature type="active site" description="Proton acceptor; for dehydratase activity" evidence="8">
    <location>
        <position position="3762"/>
    </location>
</feature>
<keyword evidence="6" id="KW-0511">Multifunctional enzyme</keyword>
<dbReference type="PROSITE" id="PS50075">
    <property type="entry name" value="CARRIER"/>
    <property type="match status" value="3"/>
</dbReference>
<dbReference type="InterPro" id="IPR020806">
    <property type="entry name" value="PKS_PP-bd"/>
</dbReference>
<dbReference type="Pfam" id="PF00698">
    <property type="entry name" value="Acyl_transf_1"/>
    <property type="match status" value="3"/>
</dbReference>
<dbReference type="Proteomes" id="UP000656881">
    <property type="component" value="Unassembled WGS sequence"/>
</dbReference>
<dbReference type="PROSITE" id="PS00606">
    <property type="entry name" value="KS3_1"/>
    <property type="match status" value="2"/>
</dbReference>
<dbReference type="InterPro" id="IPR049552">
    <property type="entry name" value="PKS_DH_N"/>
</dbReference>
<dbReference type="SMART" id="SM00825">
    <property type="entry name" value="PKS_KS"/>
    <property type="match status" value="3"/>
</dbReference>
<dbReference type="InterPro" id="IPR016035">
    <property type="entry name" value="Acyl_Trfase/lysoPLipase"/>
</dbReference>
<dbReference type="PROSITE" id="PS00012">
    <property type="entry name" value="PHOSPHOPANTETHEINE"/>
    <property type="match status" value="3"/>
</dbReference>
<dbReference type="Pfam" id="PF16197">
    <property type="entry name" value="KAsynt_C_assoc"/>
    <property type="match status" value="3"/>
</dbReference>
<dbReference type="InterPro" id="IPR036736">
    <property type="entry name" value="ACP-like_sf"/>
</dbReference>
<feature type="region of interest" description="C-terminal hotdog fold" evidence="8">
    <location>
        <begin position="3868"/>
        <end position="4006"/>
    </location>
</feature>
<feature type="active site" description="Proton donor; for dehydratase activity" evidence="8">
    <location>
        <position position="3929"/>
    </location>
</feature>
<dbReference type="Gene3D" id="3.40.366.10">
    <property type="entry name" value="Malonyl-Coenzyme A Acyl Carrier Protein, domain 2"/>
    <property type="match status" value="3"/>
</dbReference>
<protein>
    <submittedName>
        <fullName evidence="13">Polyketide synthase</fullName>
    </submittedName>
</protein>
<feature type="domain" description="PKS/mFAS DH" evidence="12">
    <location>
        <begin position="1962"/>
        <end position="2247"/>
    </location>
</feature>
<dbReference type="SMART" id="SM00826">
    <property type="entry name" value="PKS_DH"/>
    <property type="match status" value="2"/>
</dbReference>
<dbReference type="InterPro" id="IPR057326">
    <property type="entry name" value="KR_dom"/>
</dbReference>
<feature type="domain" description="Carrier" evidence="10">
    <location>
        <begin position="2741"/>
        <end position="2816"/>
    </location>
</feature>
<feature type="domain" description="Carrier" evidence="10">
    <location>
        <begin position="4517"/>
        <end position="4594"/>
    </location>
</feature>
<dbReference type="InterPro" id="IPR014031">
    <property type="entry name" value="Ketoacyl_synth_C"/>
</dbReference>
<dbReference type="InterPro" id="IPR020841">
    <property type="entry name" value="PKS_Beta-ketoAc_synthase_dom"/>
</dbReference>
<evidence type="ECO:0000256" key="1">
    <source>
        <dbReference type="ARBA" id="ARBA00004792"/>
    </source>
</evidence>
<feature type="domain" description="PKS/mFAS DH" evidence="12">
    <location>
        <begin position="3730"/>
        <end position="4006"/>
    </location>
</feature>
<dbReference type="InterPro" id="IPR001227">
    <property type="entry name" value="Ac_transferase_dom_sf"/>
</dbReference>
<dbReference type="Pfam" id="PF14765">
    <property type="entry name" value="PS-DH"/>
    <property type="match status" value="2"/>
</dbReference>
<dbReference type="InterPro" id="IPR013968">
    <property type="entry name" value="PKS_KR"/>
</dbReference>
<dbReference type="Gene3D" id="3.40.47.10">
    <property type="match status" value="3"/>
</dbReference>
<dbReference type="CDD" id="cd00833">
    <property type="entry name" value="PKS"/>
    <property type="match status" value="3"/>
</dbReference>
<comment type="pathway">
    <text evidence="1">Antibiotic biosynthesis.</text>
</comment>
<dbReference type="InterPro" id="IPR009081">
    <property type="entry name" value="PP-bd_ACP"/>
</dbReference>
<keyword evidence="5" id="KW-0045">Antibiotic biosynthesis</keyword>
<feature type="region of interest" description="N-terminal hotdog fold" evidence="8">
    <location>
        <begin position="1962"/>
        <end position="2093"/>
    </location>
</feature>
<dbReference type="Gene3D" id="3.30.70.3290">
    <property type="match status" value="3"/>
</dbReference>
<keyword evidence="7" id="KW-0012">Acyltransferase</keyword>
<dbReference type="SUPFAM" id="SSF51735">
    <property type="entry name" value="NAD(P)-binding Rossmann-fold domains"/>
    <property type="match status" value="4"/>
</dbReference>
<evidence type="ECO:0000256" key="7">
    <source>
        <dbReference type="ARBA" id="ARBA00023315"/>
    </source>
</evidence>
<dbReference type="PROSITE" id="PS52019">
    <property type="entry name" value="PKS_MFAS_DH"/>
    <property type="match status" value="2"/>
</dbReference>
<dbReference type="PANTHER" id="PTHR43775:SF51">
    <property type="entry name" value="INACTIVE PHENOLPHTHIOCEROL SYNTHESIS POLYKETIDE SYNTHASE TYPE I PKS1-RELATED"/>
    <property type="match status" value="1"/>
</dbReference>
<feature type="region of interest" description="Disordered" evidence="9">
    <location>
        <begin position="2713"/>
        <end position="2740"/>
    </location>
</feature>
<dbReference type="SUPFAM" id="SSF52151">
    <property type="entry name" value="FabD/lysophospholipase-like"/>
    <property type="match status" value="3"/>
</dbReference>
<dbReference type="SUPFAM" id="SSF47336">
    <property type="entry name" value="ACP-like"/>
    <property type="match status" value="3"/>
</dbReference>
<feature type="region of interest" description="Disordered" evidence="9">
    <location>
        <begin position="4093"/>
        <end position="4122"/>
    </location>
</feature>
<dbReference type="PANTHER" id="PTHR43775">
    <property type="entry name" value="FATTY ACID SYNTHASE"/>
    <property type="match status" value="1"/>
</dbReference>
<evidence type="ECO:0000313" key="13">
    <source>
        <dbReference type="EMBL" id="GGO38541.1"/>
    </source>
</evidence>
<evidence type="ECO:0000259" key="10">
    <source>
        <dbReference type="PROSITE" id="PS50075"/>
    </source>
</evidence>
<comment type="caution">
    <text evidence="13">The sequence shown here is derived from an EMBL/GenBank/DDBJ whole genome shotgun (WGS) entry which is preliminary data.</text>
</comment>
<dbReference type="Gene3D" id="3.10.129.110">
    <property type="entry name" value="Polyketide synthase dehydratase"/>
    <property type="match status" value="2"/>
</dbReference>
<dbReference type="InterPro" id="IPR049551">
    <property type="entry name" value="PKS_DH_C"/>
</dbReference>
<dbReference type="InterPro" id="IPR036291">
    <property type="entry name" value="NAD(P)-bd_dom_sf"/>
</dbReference>
<dbReference type="InterPro" id="IPR016036">
    <property type="entry name" value="Malonyl_transacylase_ACP-bd"/>
</dbReference>
<dbReference type="Pfam" id="PF21089">
    <property type="entry name" value="PKS_DH_N"/>
    <property type="match status" value="2"/>
</dbReference>
<dbReference type="Pfam" id="PF02801">
    <property type="entry name" value="Ketoacyl-synt_C"/>
    <property type="match status" value="3"/>
</dbReference>
<keyword evidence="3" id="KW-0597">Phosphoprotein</keyword>
<dbReference type="InterPro" id="IPR014030">
    <property type="entry name" value="Ketoacyl_synth_N"/>
</dbReference>
<evidence type="ECO:0000256" key="8">
    <source>
        <dbReference type="PROSITE-ProRule" id="PRU01363"/>
    </source>
</evidence>
<feature type="region of interest" description="N-terminal hotdog fold" evidence="8">
    <location>
        <begin position="3730"/>
        <end position="3852"/>
    </location>
</feature>
<reference evidence="14" key="1">
    <citation type="journal article" date="2019" name="Int. J. Syst. Evol. Microbiol.">
        <title>The Global Catalogue of Microorganisms (GCM) 10K type strain sequencing project: providing services to taxonomists for standard genome sequencing and annotation.</title>
        <authorList>
            <consortium name="The Broad Institute Genomics Platform"/>
            <consortium name="The Broad Institute Genome Sequencing Center for Infectious Disease"/>
            <person name="Wu L."/>
            <person name="Ma J."/>
        </authorList>
    </citation>
    <scope>NUCLEOTIDE SEQUENCE [LARGE SCALE GENOMIC DNA]</scope>
    <source>
        <strain evidence="14">CGMCC 4.7349</strain>
    </source>
</reference>
<keyword evidence="2" id="KW-0596">Phosphopantetheine</keyword>
<feature type="region of interest" description="Disordered" evidence="9">
    <location>
        <begin position="4597"/>
        <end position="4635"/>
    </location>
</feature>
<evidence type="ECO:0000256" key="3">
    <source>
        <dbReference type="ARBA" id="ARBA00022553"/>
    </source>
</evidence>
<gene>
    <name evidence="13" type="ORF">GCM10012286_13740</name>
</gene>
<dbReference type="RefSeq" id="WP_189173235.1">
    <property type="nucleotide sequence ID" value="NZ_BMNG01000003.1"/>
</dbReference>
<dbReference type="InterPro" id="IPR006162">
    <property type="entry name" value="Ppantetheine_attach_site"/>
</dbReference>
<dbReference type="EMBL" id="BMNG01000003">
    <property type="protein sequence ID" value="GGO38541.1"/>
    <property type="molecule type" value="Genomic_DNA"/>
</dbReference>
<dbReference type="Pfam" id="PF08659">
    <property type="entry name" value="KR"/>
    <property type="match status" value="2"/>
</dbReference>
<evidence type="ECO:0000259" key="12">
    <source>
        <dbReference type="PROSITE" id="PS52019"/>
    </source>
</evidence>
<dbReference type="InterPro" id="IPR014043">
    <property type="entry name" value="Acyl_transferase_dom"/>
</dbReference>
<dbReference type="Pfam" id="PF22953">
    <property type="entry name" value="SpnB_Rossmann"/>
    <property type="match status" value="2"/>
</dbReference>
<dbReference type="PROSITE" id="PS52004">
    <property type="entry name" value="KS3_2"/>
    <property type="match status" value="3"/>
</dbReference>
<evidence type="ECO:0000256" key="4">
    <source>
        <dbReference type="ARBA" id="ARBA00022679"/>
    </source>
</evidence>
<evidence type="ECO:0000256" key="9">
    <source>
        <dbReference type="SAM" id="MobiDB-lite"/>
    </source>
</evidence>
<dbReference type="Pfam" id="PF00109">
    <property type="entry name" value="ketoacyl-synt"/>
    <property type="match status" value="3"/>
</dbReference>
<dbReference type="Gene3D" id="1.10.1200.10">
    <property type="entry name" value="ACP-like"/>
    <property type="match status" value="3"/>
</dbReference>
<feature type="domain" description="Carrier" evidence="10">
    <location>
        <begin position="955"/>
        <end position="1030"/>
    </location>
</feature>
<dbReference type="SMART" id="SM00823">
    <property type="entry name" value="PKS_PP"/>
    <property type="match status" value="3"/>
</dbReference>
<name>A0ABQ2LNC1_9ACTN</name>
<keyword evidence="14" id="KW-1185">Reference proteome</keyword>
<dbReference type="InterPro" id="IPR020807">
    <property type="entry name" value="PKS_DH"/>
</dbReference>
<dbReference type="CDD" id="cd08956">
    <property type="entry name" value="KR_3_FAS_SDR_x"/>
    <property type="match status" value="2"/>
</dbReference>
<dbReference type="SMART" id="SM00822">
    <property type="entry name" value="PKS_KR"/>
    <property type="match status" value="2"/>
</dbReference>
<dbReference type="Pfam" id="PF00550">
    <property type="entry name" value="PP-binding"/>
    <property type="match status" value="3"/>
</dbReference>
<dbReference type="InterPro" id="IPR042104">
    <property type="entry name" value="PKS_dehydratase_sf"/>
</dbReference>
<evidence type="ECO:0000313" key="14">
    <source>
        <dbReference type="Proteomes" id="UP000656881"/>
    </source>
</evidence>
<dbReference type="InterPro" id="IPR050091">
    <property type="entry name" value="PKS_NRPS_Biosynth_Enz"/>
</dbReference>
<feature type="active site" description="Proton acceptor; for dehydratase activity" evidence="8">
    <location>
        <position position="1994"/>
    </location>
</feature>
<dbReference type="SUPFAM" id="SSF53901">
    <property type="entry name" value="Thiolase-like"/>
    <property type="match status" value="3"/>
</dbReference>
<dbReference type="Gene3D" id="3.40.50.720">
    <property type="entry name" value="NAD(P)-binding Rossmann-like Domain"/>
    <property type="match status" value="2"/>
</dbReference>